<sequence length="85" mass="8311">MRVDIAEAGKVDPVRVGTGERLGEELGAGAESHHGTAATARGVEGHAGFRSGRKTCGAGCPEAGGTAGGDRAATVAGATVPDKRV</sequence>
<comment type="caution">
    <text evidence="1">The sequence shown here is derived from an EMBL/GenBank/DDBJ whole genome shotgun (WGS) entry which is preliminary data.</text>
</comment>
<dbReference type="Proteomes" id="UP001501637">
    <property type="component" value="Unassembled WGS sequence"/>
</dbReference>
<evidence type="ECO:0000313" key="2">
    <source>
        <dbReference type="Proteomes" id="UP001501637"/>
    </source>
</evidence>
<evidence type="ECO:0000313" key="1">
    <source>
        <dbReference type="EMBL" id="GAA3117119.1"/>
    </source>
</evidence>
<protein>
    <submittedName>
        <fullName evidence="1">Uncharacterized protein</fullName>
    </submittedName>
</protein>
<proteinExistence type="predicted"/>
<keyword evidence="2" id="KW-1185">Reference proteome</keyword>
<accession>A0ABP6MJX6</accession>
<organism evidence="1 2">
    <name type="scientific">Streptomyces rectiviolaceus</name>
    <dbReference type="NCBI Taxonomy" id="332591"/>
    <lineage>
        <taxon>Bacteria</taxon>
        <taxon>Bacillati</taxon>
        <taxon>Actinomycetota</taxon>
        <taxon>Actinomycetes</taxon>
        <taxon>Kitasatosporales</taxon>
        <taxon>Streptomycetaceae</taxon>
        <taxon>Streptomyces</taxon>
    </lineage>
</organism>
<reference evidence="2" key="1">
    <citation type="journal article" date="2019" name="Int. J. Syst. Evol. Microbiol.">
        <title>The Global Catalogue of Microorganisms (GCM) 10K type strain sequencing project: providing services to taxonomists for standard genome sequencing and annotation.</title>
        <authorList>
            <consortium name="The Broad Institute Genomics Platform"/>
            <consortium name="The Broad Institute Genome Sequencing Center for Infectious Disease"/>
            <person name="Wu L."/>
            <person name="Ma J."/>
        </authorList>
    </citation>
    <scope>NUCLEOTIDE SEQUENCE [LARGE SCALE GENOMIC DNA]</scope>
    <source>
        <strain evidence="2">JCM 9092</strain>
    </source>
</reference>
<dbReference type="EMBL" id="BAAAUG010000077">
    <property type="protein sequence ID" value="GAA3117119.1"/>
    <property type="molecule type" value="Genomic_DNA"/>
</dbReference>
<gene>
    <name evidence="1" type="ORF">GCM10010449_44070</name>
</gene>
<name>A0ABP6MJX6_9ACTN</name>